<keyword evidence="5" id="KW-0808">Transferase</keyword>
<evidence type="ECO:0000256" key="9">
    <source>
        <dbReference type="ARBA" id="ARBA00022917"/>
    </source>
</evidence>
<dbReference type="Gene3D" id="3.30.1360.70">
    <property type="entry name" value="Arginyl tRNA synthetase N-terminal domain"/>
    <property type="match status" value="1"/>
</dbReference>
<dbReference type="SUPFAM" id="SSF47323">
    <property type="entry name" value="Anticodon-binding domain of a subclass of class I aminoacyl-tRNA synthetases"/>
    <property type="match status" value="1"/>
</dbReference>
<evidence type="ECO:0000256" key="11">
    <source>
        <dbReference type="ARBA" id="ARBA00023453"/>
    </source>
</evidence>
<feature type="domain" description="DALR anticodon binding" evidence="15">
    <location>
        <begin position="537"/>
        <end position="643"/>
    </location>
</feature>
<name>A0A9N8V0Q4_9GLOM</name>
<gene>
    <name evidence="16" type="ORF">DEBURN_LOCUS200</name>
</gene>
<dbReference type="PANTHER" id="PTHR11956:SF11">
    <property type="entry name" value="ARGININE--TRNA LIGASE, MITOCHONDRIAL-RELATED"/>
    <property type="match status" value="1"/>
</dbReference>
<proteinExistence type="inferred from homology"/>
<dbReference type="GO" id="GO:0032543">
    <property type="term" value="P:mitochondrial translation"/>
    <property type="evidence" value="ECO:0007669"/>
    <property type="project" value="TreeGrafter"/>
</dbReference>
<comment type="similarity">
    <text evidence="1 14">Belongs to the class-I aminoacyl-tRNA synthetase family.</text>
</comment>
<dbReference type="Gene3D" id="3.40.50.620">
    <property type="entry name" value="HUPs"/>
    <property type="match status" value="1"/>
</dbReference>
<dbReference type="CDD" id="cd02440">
    <property type="entry name" value="AdoMet_MTases"/>
    <property type="match status" value="1"/>
</dbReference>
<comment type="caution">
    <text evidence="16">The sequence shown here is derived from an EMBL/GenBank/DDBJ whole genome shotgun (WGS) entry which is preliminary data.</text>
</comment>
<evidence type="ECO:0000256" key="5">
    <source>
        <dbReference type="ARBA" id="ARBA00022679"/>
    </source>
</evidence>
<dbReference type="OrthoDB" id="68056at2759"/>
<dbReference type="PANTHER" id="PTHR11956">
    <property type="entry name" value="ARGINYL-TRNA SYNTHETASE"/>
    <property type="match status" value="1"/>
</dbReference>
<keyword evidence="4" id="KW-0489">Methyltransferase</keyword>
<dbReference type="GO" id="GO:0005524">
    <property type="term" value="F:ATP binding"/>
    <property type="evidence" value="ECO:0007669"/>
    <property type="project" value="UniProtKB-KW"/>
</dbReference>
<keyword evidence="6" id="KW-0949">S-adenosyl-L-methionine</keyword>
<keyword evidence="9 14" id="KW-0648">Protein biosynthesis</keyword>
<dbReference type="Pfam" id="PF05746">
    <property type="entry name" value="DALR_1"/>
    <property type="match status" value="1"/>
</dbReference>
<keyword evidence="8 14" id="KW-0067">ATP-binding</keyword>
<dbReference type="GO" id="GO:0008171">
    <property type="term" value="F:O-methyltransferase activity"/>
    <property type="evidence" value="ECO:0007669"/>
    <property type="project" value="InterPro"/>
</dbReference>
<dbReference type="Gene3D" id="3.40.50.150">
    <property type="entry name" value="Vaccinia Virus protein VP39"/>
    <property type="match status" value="1"/>
</dbReference>
<dbReference type="Proteomes" id="UP000789706">
    <property type="component" value="Unassembled WGS sequence"/>
</dbReference>
<evidence type="ECO:0000256" key="8">
    <source>
        <dbReference type="ARBA" id="ARBA00022840"/>
    </source>
</evidence>
<dbReference type="GO" id="GO:0005739">
    <property type="term" value="C:mitochondrion"/>
    <property type="evidence" value="ECO:0007669"/>
    <property type="project" value="TreeGrafter"/>
</dbReference>
<keyword evidence="7 14" id="KW-0547">Nucleotide-binding</keyword>
<reference evidence="16" key="1">
    <citation type="submission" date="2021-06" db="EMBL/GenBank/DDBJ databases">
        <authorList>
            <person name="Kallberg Y."/>
            <person name="Tangrot J."/>
            <person name="Rosling A."/>
        </authorList>
    </citation>
    <scope>NUCLEOTIDE SEQUENCE</scope>
    <source>
        <strain evidence="16">AZ414A</strain>
    </source>
</reference>
<dbReference type="SUPFAM" id="SSF55190">
    <property type="entry name" value="Arginyl-tRNA synthetase (ArgRS), N-terminal 'additional' domain"/>
    <property type="match status" value="1"/>
</dbReference>
<dbReference type="InterPro" id="IPR036695">
    <property type="entry name" value="Arg-tRNA-synth_N_sf"/>
</dbReference>
<evidence type="ECO:0000313" key="16">
    <source>
        <dbReference type="EMBL" id="CAG8432876.1"/>
    </source>
</evidence>
<dbReference type="FunFam" id="3.40.50.620:FF:000058">
    <property type="entry name" value="Mitochondrial arginyl-tRNA synthetase"/>
    <property type="match status" value="1"/>
</dbReference>
<dbReference type="InterPro" id="IPR029063">
    <property type="entry name" value="SAM-dependent_MTases_sf"/>
</dbReference>
<dbReference type="Pfam" id="PF01596">
    <property type="entry name" value="Methyltransf_3"/>
    <property type="match status" value="2"/>
</dbReference>
<dbReference type="PROSITE" id="PS51682">
    <property type="entry name" value="SAM_OMT_I"/>
    <property type="match status" value="1"/>
</dbReference>
<evidence type="ECO:0000256" key="12">
    <source>
        <dbReference type="ARBA" id="ARBA00033033"/>
    </source>
</evidence>
<evidence type="ECO:0000256" key="4">
    <source>
        <dbReference type="ARBA" id="ARBA00022603"/>
    </source>
</evidence>
<dbReference type="InterPro" id="IPR008909">
    <property type="entry name" value="DALR_anticod-bd"/>
</dbReference>
<evidence type="ECO:0000256" key="13">
    <source>
        <dbReference type="ARBA" id="ARBA00049339"/>
    </source>
</evidence>
<dbReference type="InterPro" id="IPR009080">
    <property type="entry name" value="tRNAsynth_Ia_anticodon-bd"/>
</dbReference>
<dbReference type="SUPFAM" id="SSF52374">
    <property type="entry name" value="Nucleotidylyl transferase"/>
    <property type="match status" value="1"/>
</dbReference>
<dbReference type="EC" id="6.1.1.19" evidence="2"/>
<dbReference type="InterPro" id="IPR002935">
    <property type="entry name" value="SAM_O-MeTrfase"/>
</dbReference>
<dbReference type="EMBL" id="CAJVPK010000006">
    <property type="protein sequence ID" value="CAG8432876.1"/>
    <property type="molecule type" value="Genomic_DNA"/>
</dbReference>
<evidence type="ECO:0000256" key="10">
    <source>
        <dbReference type="ARBA" id="ARBA00023146"/>
    </source>
</evidence>
<dbReference type="NCBIfam" id="TIGR00456">
    <property type="entry name" value="argS"/>
    <property type="match status" value="1"/>
</dbReference>
<sequence>MIKVIRHFVKHQLNRVQNYLVHSKKPLLADFAVWDILKATGKNGGSHFCKGWTDRMDETSASKMAMKLDHSNNSNNSIKSLPQIKEADYENNKLDIFRGIVASMISEFAGKTADEIFKLLEVSRNPELGDITIALPRLRLSGDPINWVEKLVPNEYIIEVSQAGHYLNFRYSRPLLAKILLAHIYEKKENYGINQSGSGKSCVIDYSSPNIAKPFHAGHLRSTIIGNFVKNVHAANGWKAIGLNYLGDWGKQYGLLAIGFEKFGSEEELLKNPIKHLYDVYVKINASIEGNPEVDEQARAYFKKMEDGDETALTLWRKFRELSIKKYMETYSRLNIDFDVYSGESQISNESMMRALNILKEKNIAKESEGALIVDLTKYKLDVALLQKNDGTTLYLTRDIGAILERYEKYKFDAIYYAVSSQQELHFKQLFKILELMGIEWFDRCKHINFGMVKGMSTRKGTAVFLDDILEQTKESMHEVMRQNEKKYSQIDNPDYVADIIGISAIMIQDMSAKRIRNYSFDWTRMFSFEGDTGPYLQYAHARLCSIERNCGLEINPSANLDLLTEKSAIELINMLAQYPDVIKSAKYTLEPCTIVTYIMKLCHIVSVTLETLYVMGTERQLAEARLLMYWAARITLGNALKLLVFNKLLPSSRAVVSNTKKNFLFPREFHNSQSLRTTEPIMQNENISYAVSMTFKIPEKIQLIHKNTTEILKNSNMMISPSQGAFFIFLIQMIKAKRILELGTYTGYSAACFAEGLRRMGNINGAKVISVEYGEKYHEMAYKNINNAGYLDLVELILGDDANKNGYIKHYDIILERNLLADNGIMVADNVQNVPKLKAKGKLNPLQQKQKKIAIDLHQFNEYVKNDPRTIQVLLPAFDGLMFIKKNI</sequence>
<dbReference type="FunFam" id="1.10.730.10:FF:000006">
    <property type="entry name" value="Arginyl-tRNA synthetase 2, mitochondrial"/>
    <property type="match status" value="1"/>
</dbReference>
<dbReference type="Gene3D" id="1.10.730.10">
    <property type="entry name" value="Isoleucyl-tRNA Synthetase, Domain 1"/>
    <property type="match status" value="1"/>
</dbReference>
<dbReference type="InterPro" id="IPR014729">
    <property type="entry name" value="Rossmann-like_a/b/a_fold"/>
</dbReference>
<keyword evidence="17" id="KW-1185">Reference proteome</keyword>
<evidence type="ECO:0000256" key="2">
    <source>
        <dbReference type="ARBA" id="ARBA00012837"/>
    </source>
</evidence>
<dbReference type="GO" id="GO:0032259">
    <property type="term" value="P:methylation"/>
    <property type="evidence" value="ECO:0007669"/>
    <property type="project" value="UniProtKB-KW"/>
</dbReference>
<evidence type="ECO:0000256" key="14">
    <source>
        <dbReference type="RuleBase" id="RU363038"/>
    </source>
</evidence>
<comment type="similarity">
    <text evidence="11">Belongs to the class I-like SAM-binding methyltransferase superfamily. Cation-dependent O-methyltransferase family.</text>
</comment>
<evidence type="ECO:0000313" key="17">
    <source>
        <dbReference type="Proteomes" id="UP000789706"/>
    </source>
</evidence>
<dbReference type="InterPro" id="IPR001412">
    <property type="entry name" value="aa-tRNA-synth_I_CS"/>
</dbReference>
<dbReference type="CDD" id="cd00671">
    <property type="entry name" value="ArgRS_core"/>
    <property type="match status" value="1"/>
</dbReference>
<dbReference type="CDD" id="cd07956">
    <property type="entry name" value="Anticodon_Ia_Arg"/>
    <property type="match status" value="1"/>
</dbReference>
<evidence type="ECO:0000256" key="3">
    <source>
        <dbReference type="ARBA" id="ARBA00022598"/>
    </source>
</evidence>
<evidence type="ECO:0000256" key="7">
    <source>
        <dbReference type="ARBA" id="ARBA00022741"/>
    </source>
</evidence>
<dbReference type="GO" id="GO:0004814">
    <property type="term" value="F:arginine-tRNA ligase activity"/>
    <property type="evidence" value="ECO:0007669"/>
    <property type="project" value="UniProtKB-EC"/>
</dbReference>
<accession>A0A9N8V0Q4</accession>
<dbReference type="InterPro" id="IPR035684">
    <property type="entry name" value="ArgRS_core"/>
</dbReference>
<dbReference type="AlphaFoldDB" id="A0A9N8V0Q4"/>
<comment type="catalytic activity">
    <reaction evidence="13">
        <text>tRNA(Arg) + L-arginine + ATP = L-arginyl-tRNA(Arg) + AMP + diphosphate</text>
        <dbReference type="Rhea" id="RHEA:20301"/>
        <dbReference type="Rhea" id="RHEA-COMP:9658"/>
        <dbReference type="Rhea" id="RHEA-COMP:9673"/>
        <dbReference type="ChEBI" id="CHEBI:30616"/>
        <dbReference type="ChEBI" id="CHEBI:32682"/>
        <dbReference type="ChEBI" id="CHEBI:33019"/>
        <dbReference type="ChEBI" id="CHEBI:78442"/>
        <dbReference type="ChEBI" id="CHEBI:78513"/>
        <dbReference type="ChEBI" id="CHEBI:456215"/>
        <dbReference type="EC" id="6.1.1.19"/>
    </reaction>
</comment>
<evidence type="ECO:0000256" key="6">
    <source>
        <dbReference type="ARBA" id="ARBA00022691"/>
    </source>
</evidence>
<dbReference type="SUPFAM" id="SSF53335">
    <property type="entry name" value="S-adenosyl-L-methionine-dependent methyltransferases"/>
    <property type="match status" value="1"/>
</dbReference>
<dbReference type="InterPro" id="IPR001278">
    <property type="entry name" value="Arg-tRNA-ligase"/>
</dbReference>
<keyword evidence="3 14" id="KW-0436">Ligase</keyword>
<dbReference type="PROSITE" id="PS00178">
    <property type="entry name" value="AA_TRNA_LIGASE_I"/>
    <property type="match status" value="1"/>
</dbReference>
<dbReference type="PRINTS" id="PR01038">
    <property type="entry name" value="TRNASYNTHARG"/>
</dbReference>
<protein>
    <recommendedName>
        <fullName evidence="2">arginine--tRNA ligase</fullName>
        <ecNumber evidence="2">6.1.1.19</ecNumber>
    </recommendedName>
    <alternativeName>
        <fullName evidence="12">Arginyl-tRNA synthetase</fullName>
    </alternativeName>
</protein>
<dbReference type="SMART" id="SM00836">
    <property type="entry name" value="DALR_1"/>
    <property type="match status" value="1"/>
</dbReference>
<evidence type="ECO:0000259" key="15">
    <source>
        <dbReference type="SMART" id="SM00836"/>
    </source>
</evidence>
<evidence type="ECO:0000256" key="1">
    <source>
        <dbReference type="ARBA" id="ARBA00005594"/>
    </source>
</evidence>
<dbReference type="GO" id="GO:0006420">
    <property type="term" value="P:arginyl-tRNA aminoacylation"/>
    <property type="evidence" value="ECO:0007669"/>
    <property type="project" value="InterPro"/>
</dbReference>
<keyword evidence="10 14" id="KW-0030">Aminoacyl-tRNA synthetase</keyword>
<dbReference type="Pfam" id="PF00750">
    <property type="entry name" value="tRNA-synt_1d"/>
    <property type="match status" value="1"/>
</dbReference>
<organism evidence="16 17">
    <name type="scientific">Diversispora eburnea</name>
    <dbReference type="NCBI Taxonomy" id="1213867"/>
    <lineage>
        <taxon>Eukaryota</taxon>
        <taxon>Fungi</taxon>
        <taxon>Fungi incertae sedis</taxon>
        <taxon>Mucoromycota</taxon>
        <taxon>Glomeromycotina</taxon>
        <taxon>Glomeromycetes</taxon>
        <taxon>Diversisporales</taxon>
        <taxon>Diversisporaceae</taxon>
        <taxon>Diversispora</taxon>
    </lineage>
</organism>